<keyword evidence="13" id="KW-1185">Reference proteome</keyword>
<dbReference type="GO" id="GO:0046872">
    <property type="term" value="F:metal ion binding"/>
    <property type="evidence" value="ECO:0007669"/>
    <property type="project" value="UniProtKB-UniRule"/>
</dbReference>
<evidence type="ECO:0000313" key="12">
    <source>
        <dbReference type="EMBL" id="KAF0722849.1"/>
    </source>
</evidence>
<evidence type="ECO:0000256" key="1">
    <source>
        <dbReference type="ARBA" id="ARBA00004173"/>
    </source>
</evidence>
<dbReference type="CDD" id="cd06457">
    <property type="entry name" value="M3A_MIP"/>
    <property type="match status" value="1"/>
</dbReference>
<evidence type="ECO:0000256" key="6">
    <source>
        <dbReference type="ARBA" id="ARBA00022833"/>
    </source>
</evidence>
<keyword evidence="6 10" id="KW-0862">Zinc</keyword>
<accession>A0A6G0W9D9</accession>
<feature type="domain" description="Peptidase M3A/M3B catalytic" evidence="11">
    <location>
        <begin position="237"/>
        <end position="681"/>
    </location>
</feature>
<dbReference type="Proteomes" id="UP000481153">
    <property type="component" value="Unassembled WGS sequence"/>
</dbReference>
<dbReference type="InterPro" id="IPR024077">
    <property type="entry name" value="Neurolysin/TOP_dom2"/>
</dbReference>
<evidence type="ECO:0000256" key="3">
    <source>
        <dbReference type="ARBA" id="ARBA00022670"/>
    </source>
</evidence>
<name>A0A6G0W9D9_9STRA</name>
<dbReference type="Gene3D" id="1.10.1370.10">
    <property type="entry name" value="Neurolysin, domain 3"/>
    <property type="match status" value="1"/>
</dbReference>
<evidence type="ECO:0000256" key="9">
    <source>
        <dbReference type="ARBA" id="ARBA00023128"/>
    </source>
</evidence>
<evidence type="ECO:0000256" key="4">
    <source>
        <dbReference type="ARBA" id="ARBA00022723"/>
    </source>
</evidence>
<dbReference type="GO" id="GO:0005739">
    <property type="term" value="C:mitochondrion"/>
    <property type="evidence" value="ECO:0007669"/>
    <property type="project" value="UniProtKB-SubCell"/>
</dbReference>
<dbReference type="PANTHER" id="PTHR11804:SF79">
    <property type="entry name" value="MITOCHONDRIAL INTERMEDIATE PEPTIDASE"/>
    <property type="match status" value="1"/>
</dbReference>
<dbReference type="GO" id="GO:0004222">
    <property type="term" value="F:metalloendopeptidase activity"/>
    <property type="evidence" value="ECO:0007669"/>
    <property type="project" value="InterPro"/>
</dbReference>
<keyword evidence="8 10" id="KW-0482">Metalloprotease</keyword>
<dbReference type="InterPro" id="IPR024079">
    <property type="entry name" value="MetalloPept_cat_dom_sf"/>
</dbReference>
<protein>
    <recommendedName>
        <fullName evidence="11">Peptidase M3A/M3B catalytic domain-containing protein</fullName>
    </recommendedName>
</protein>
<gene>
    <name evidence="12" type="ORF">Ae201684_018080</name>
</gene>
<dbReference type="InterPro" id="IPR045090">
    <property type="entry name" value="Pept_M3A_M3B"/>
</dbReference>
<proteinExistence type="inferred from homology"/>
<evidence type="ECO:0000313" key="13">
    <source>
        <dbReference type="Proteomes" id="UP000481153"/>
    </source>
</evidence>
<dbReference type="InterPro" id="IPR033851">
    <property type="entry name" value="M3A_MIP"/>
</dbReference>
<dbReference type="GO" id="GO:0006518">
    <property type="term" value="P:peptide metabolic process"/>
    <property type="evidence" value="ECO:0007669"/>
    <property type="project" value="TreeGrafter"/>
</dbReference>
<dbReference type="AlphaFoldDB" id="A0A6G0W9D9"/>
<keyword evidence="7" id="KW-0809">Transit peptide</keyword>
<dbReference type="SUPFAM" id="SSF55486">
    <property type="entry name" value="Metalloproteases ('zincins'), catalytic domain"/>
    <property type="match status" value="1"/>
</dbReference>
<evidence type="ECO:0000256" key="5">
    <source>
        <dbReference type="ARBA" id="ARBA00022801"/>
    </source>
</evidence>
<comment type="caution">
    <text evidence="12">The sequence shown here is derived from an EMBL/GenBank/DDBJ whole genome shotgun (WGS) entry which is preliminary data.</text>
</comment>
<keyword evidence="3 10" id="KW-0645">Protease</keyword>
<sequence>MVLTTKSWGLAVRHASWLSKLSLSSAAEKQKGLFGLAGLIRPQDFGLLSANAKQEVQRLKQQILVSPPSLSTIQDLDAISNAVCVVIDAAELCRNVHPDEQFRSAASRSFSELSTLIQELNTDTAMYARLRDVTDNTALMASFTEEQLRVATLLRAEFERDGIHLNNEGRANIIQLQNRITRLSTDFQHNITTIREYIEVPRSALSMLPPNYLALCADKGASIAVPTDTHVMNAVLKWIQDPKVRQQMYIAGNTCAAANLKVLDDLIQARHELATSLGFPTYAHLATSDKMAQTPTQAHDFLRDIASKLMTKATSERELLINAKRQYELFSPRQLESWDVSYYMGMLKARKFQIDSRVISTYFPLDRCLEGLRMICSELFGIEMTETPMEPHESWHSDVRKIVVSAEGQPIGVLYLDLYPRAYKYNHFAHFTIRCGKRLETHYQTPVVALVCNFQQPSASAPHLLTHGEVETLFHEFGHALHSVLSQTEFQHVSGTRGQLDFVETPSHLFEYFAWDPRIVETFARHYETNAPIPRTMLANLRESKHMFSAMDTQMQCLYSLLDLTLFGTQPLPFTPPTTTQALATLQNEHTLVPYPNDTFWHTRFGHLVQYGAGYYSYLYARVFAADIWQHCFAADPWNPQAGKVLYNEMLRHGGAKDPMSMLVSVLGREPTIDSFVRELGVDEQTK</sequence>
<dbReference type="Pfam" id="PF01432">
    <property type="entry name" value="Peptidase_M3"/>
    <property type="match status" value="1"/>
</dbReference>
<reference evidence="12 13" key="1">
    <citation type="submission" date="2019-07" db="EMBL/GenBank/DDBJ databases">
        <title>Genomics analysis of Aphanomyces spp. identifies a new class of oomycete effector associated with host adaptation.</title>
        <authorList>
            <person name="Gaulin E."/>
        </authorList>
    </citation>
    <scope>NUCLEOTIDE SEQUENCE [LARGE SCALE GENOMIC DNA]</scope>
    <source>
        <strain evidence="12 13">ATCC 201684</strain>
    </source>
</reference>
<comment type="cofactor">
    <cofactor evidence="10">
        <name>Zn(2+)</name>
        <dbReference type="ChEBI" id="CHEBI:29105"/>
    </cofactor>
    <text evidence="10">Binds 1 zinc ion.</text>
</comment>
<dbReference type="GO" id="GO:0006508">
    <property type="term" value="P:proteolysis"/>
    <property type="evidence" value="ECO:0007669"/>
    <property type="project" value="UniProtKB-KW"/>
</dbReference>
<evidence type="ECO:0000259" key="11">
    <source>
        <dbReference type="Pfam" id="PF01432"/>
    </source>
</evidence>
<keyword evidence="9" id="KW-0496">Mitochondrion</keyword>
<dbReference type="PANTHER" id="PTHR11804">
    <property type="entry name" value="PROTEASE M3 THIMET OLIGOPEPTIDASE-RELATED"/>
    <property type="match status" value="1"/>
</dbReference>
<dbReference type="VEuPathDB" id="FungiDB:AeMF1_003643"/>
<dbReference type="FunFam" id="3.40.390.10:FF:000059">
    <property type="entry name" value="Oligopeptidase, putative"/>
    <property type="match status" value="1"/>
</dbReference>
<comment type="subcellular location">
    <subcellularLocation>
        <location evidence="1">Mitochondrion</location>
    </subcellularLocation>
</comment>
<dbReference type="Gene3D" id="3.40.390.10">
    <property type="entry name" value="Collagenase (Catalytic Domain)"/>
    <property type="match status" value="1"/>
</dbReference>
<comment type="similarity">
    <text evidence="2 10">Belongs to the peptidase M3 family.</text>
</comment>
<dbReference type="EMBL" id="VJMJ01000320">
    <property type="protein sequence ID" value="KAF0722849.1"/>
    <property type="molecule type" value="Genomic_DNA"/>
</dbReference>
<evidence type="ECO:0000256" key="7">
    <source>
        <dbReference type="ARBA" id="ARBA00022946"/>
    </source>
</evidence>
<organism evidence="12 13">
    <name type="scientific">Aphanomyces euteiches</name>
    <dbReference type="NCBI Taxonomy" id="100861"/>
    <lineage>
        <taxon>Eukaryota</taxon>
        <taxon>Sar</taxon>
        <taxon>Stramenopiles</taxon>
        <taxon>Oomycota</taxon>
        <taxon>Saprolegniomycetes</taxon>
        <taxon>Saprolegniales</taxon>
        <taxon>Verrucalvaceae</taxon>
        <taxon>Aphanomyces</taxon>
    </lineage>
</organism>
<dbReference type="InterPro" id="IPR001567">
    <property type="entry name" value="Pept_M3A_M3B_dom"/>
</dbReference>
<keyword evidence="4 10" id="KW-0479">Metal-binding</keyword>
<evidence type="ECO:0000256" key="8">
    <source>
        <dbReference type="ARBA" id="ARBA00023049"/>
    </source>
</evidence>
<keyword evidence="5 10" id="KW-0378">Hydrolase</keyword>
<evidence type="ECO:0000256" key="10">
    <source>
        <dbReference type="RuleBase" id="RU003435"/>
    </source>
</evidence>
<evidence type="ECO:0000256" key="2">
    <source>
        <dbReference type="ARBA" id="ARBA00006040"/>
    </source>
</evidence>